<keyword evidence="4" id="KW-0783">Tetrahydrobiopterin biosynthesis</keyword>
<sequence>MPFSVCVKDRMMYSHTFTFDDGVPFTTGCTAVVTATFEGAALGPYDILIDILVAQKLLREVMELYDHKNLDALQEFARPDGSRRNTTVEVMAQAVYRQLHSRLQAHHHSVLATDGKGLGAVTAMHIKLEESDVALASYWEEARPEGLFSARAVGS</sequence>
<dbReference type="InterPro" id="IPR038418">
    <property type="entry name" value="6-PTP_synth/QueD_sf"/>
</dbReference>
<dbReference type="GO" id="GO:0003874">
    <property type="term" value="F:6-pyruvoyltetrahydropterin synthase activity"/>
    <property type="evidence" value="ECO:0007669"/>
    <property type="project" value="UniProtKB-EC"/>
</dbReference>
<evidence type="ECO:0000313" key="5">
    <source>
        <dbReference type="EMBL" id="CAE0600390.1"/>
    </source>
</evidence>
<organism evidence="5">
    <name type="scientific">Emiliania huxleyi</name>
    <name type="common">Coccolithophore</name>
    <name type="synonym">Pontosphaera huxleyi</name>
    <dbReference type="NCBI Taxonomy" id="2903"/>
    <lineage>
        <taxon>Eukaryota</taxon>
        <taxon>Haptista</taxon>
        <taxon>Haptophyta</taxon>
        <taxon>Prymnesiophyceae</taxon>
        <taxon>Isochrysidales</taxon>
        <taxon>Noelaerhabdaceae</taxon>
        <taxon>Emiliania</taxon>
    </lineage>
</organism>
<dbReference type="Pfam" id="PF01242">
    <property type="entry name" value="PTPS"/>
    <property type="match status" value="1"/>
</dbReference>
<dbReference type="EMBL" id="HBIR01061375">
    <property type="protein sequence ID" value="CAE0600390.1"/>
    <property type="molecule type" value="Transcribed_RNA"/>
</dbReference>
<gene>
    <name evidence="5" type="ORF">EHUX00137_LOCUS47686</name>
</gene>
<comment type="similarity">
    <text evidence="2">Belongs to the PTPS family.</text>
</comment>
<reference evidence="5" key="1">
    <citation type="submission" date="2021-01" db="EMBL/GenBank/DDBJ databases">
        <authorList>
            <person name="Corre E."/>
            <person name="Pelletier E."/>
            <person name="Niang G."/>
            <person name="Scheremetjew M."/>
            <person name="Finn R."/>
            <person name="Kale V."/>
            <person name="Holt S."/>
            <person name="Cochrane G."/>
            <person name="Meng A."/>
            <person name="Brown T."/>
            <person name="Cohen L."/>
        </authorList>
    </citation>
    <scope>NUCLEOTIDE SEQUENCE</scope>
    <source>
        <strain evidence="5">379</strain>
    </source>
</reference>
<evidence type="ECO:0000256" key="3">
    <source>
        <dbReference type="ARBA" id="ARBA00013100"/>
    </source>
</evidence>
<dbReference type="SUPFAM" id="SSF55620">
    <property type="entry name" value="Tetrahydrobiopterin biosynthesis enzymes-like"/>
    <property type="match status" value="1"/>
</dbReference>
<dbReference type="Gene3D" id="3.30.479.10">
    <property type="entry name" value="6-pyruvoyl tetrahydropterin synthase/QueD"/>
    <property type="match status" value="1"/>
</dbReference>
<accession>A0A7S3U1H9</accession>
<comment type="pathway">
    <text evidence="1">Cofactor biosynthesis; tetrahydrobiopterin biosynthesis; tetrahydrobiopterin from 7,8-dihydroneopterin triphosphate: step 1/3.</text>
</comment>
<protein>
    <recommendedName>
        <fullName evidence="3">6-pyruvoyltetrahydropterin synthase</fullName>
        <ecNumber evidence="3">4.2.3.12</ecNumber>
    </recommendedName>
</protein>
<evidence type="ECO:0000256" key="1">
    <source>
        <dbReference type="ARBA" id="ARBA00005126"/>
    </source>
</evidence>
<dbReference type="InterPro" id="IPR007115">
    <property type="entry name" value="6-PTP_synth/QueD"/>
</dbReference>
<dbReference type="EC" id="4.2.3.12" evidence="3"/>
<dbReference type="GO" id="GO:0006729">
    <property type="term" value="P:tetrahydrobiopterin biosynthetic process"/>
    <property type="evidence" value="ECO:0007669"/>
    <property type="project" value="UniProtKB-UniPathway"/>
</dbReference>
<evidence type="ECO:0000256" key="2">
    <source>
        <dbReference type="ARBA" id="ARBA00009164"/>
    </source>
</evidence>
<name>A0A7S3U1H9_EMIHU</name>
<dbReference type="UniPathway" id="UPA00849">
    <property type="reaction ID" value="UER00819"/>
</dbReference>
<dbReference type="AlphaFoldDB" id="A0A7S3U1H9"/>
<proteinExistence type="inferred from homology"/>
<evidence type="ECO:0000256" key="4">
    <source>
        <dbReference type="ARBA" id="ARBA00023007"/>
    </source>
</evidence>